<evidence type="ECO:0000313" key="1">
    <source>
        <dbReference type="EMBL" id="ADJ45946.1"/>
    </source>
</evidence>
<reference evidence="1 2" key="1">
    <citation type="journal article" date="2010" name="Cell Res.">
        <title>Complete genome sequence of the rifamycin SV-producing Amycolatopsis mediterranei U32 revealed its genetic characteristics in phylogeny and metabolism.</title>
        <authorList>
            <person name="Zhao W."/>
            <person name="Zhong Y."/>
            <person name="Yuan H."/>
            <person name="Wang J."/>
            <person name="Zheng H."/>
            <person name="Wang Y."/>
            <person name="Cen X."/>
            <person name="Xu F."/>
            <person name="Bai J."/>
            <person name="Han X."/>
            <person name="Lu G."/>
            <person name="Zhu Y."/>
            <person name="Shao Z."/>
            <person name="Yan H."/>
            <person name="Li C."/>
            <person name="Peng N."/>
            <person name="Zhang Z."/>
            <person name="Zhang Y."/>
            <person name="Lin W."/>
            <person name="Fan Y."/>
            <person name="Qin Z."/>
            <person name="Hu Y."/>
            <person name="Zhu B."/>
            <person name="Wang S."/>
            <person name="Ding X."/>
            <person name="Zhao G.P."/>
        </authorList>
    </citation>
    <scope>NUCLEOTIDE SEQUENCE [LARGE SCALE GENOMIC DNA]</scope>
    <source>
        <strain evidence="2">U-32</strain>
    </source>
</reference>
<dbReference type="OrthoDB" id="3830295at2"/>
<dbReference type="EMBL" id="CP002000">
    <property type="protein sequence ID" value="ADJ45946.1"/>
    <property type="molecule type" value="Genomic_DNA"/>
</dbReference>
<evidence type="ECO:0008006" key="3">
    <source>
        <dbReference type="Google" id="ProtNLM"/>
    </source>
</evidence>
<dbReference type="AlphaFoldDB" id="A0A0H3D5P7"/>
<dbReference type="Proteomes" id="UP000000328">
    <property type="component" value="Chromosome"/>
</dbReference>
<protein>
    <recommendedName>
        <fullName evidence="3">Sporulation protein YtfJ</fullName>
    </recommendedName>
</protein>
<dbReference type="PATRIC" id="fig|749927.5.peg.4313"/>
<dbReference type="GeneID" id="92871902"/>
<sequence length="109" mass="10876">MKLGQVASTARRIFSARLVYGDPVERDGVVVIPAAAVYGGGGGGGGGGGDTLPVREGAGFGVFARPVGAFVVRDGAVTWVPAVDVMRLGLAAAVTVVALTKILGKRAEP</sequence>
<dbReference type="RefSeq" id="WP_013226018.1">
    <property type="nucleotide sequence ID" value="NC_014318.1"/>
</dbReference>
<dbReference type="eggNOG" id="ENOG50332CR">
    <property type="taxonomic scope" value="Bacteria"/>
</dbReference>
<gene>
    <name evidence="1" type="ordered locus">AMED_4169</name>
</gene>
<organism evidence="1 2">
    <name type="scientific">Amycolatopsis mediterranei (strain U-32)</name>
    <dbReference type="NCBI Taxonomy" id="749927"/>
    <lineage>
        <taxon>Bacteria</taxon>
        <taxon>Bacillati</taxon>
        <taxon>Actinomycetota</taxon>
        <taxon>Actinomycetes</taxon>
        <taxon>Pseudonocardiales</taxon>
        <taxon>Pseudonocardiaceae</taxon>
        <taxon>Amycolatopsis</taxon>
    </lineage>
</organism>
<proteinExistence type="predicted"/>
<name>A0A0H3D5P7_AMYMU</name>
<dbReference type="HOGENOM" id="CLU_153694_0_0_11"/>
<dbReference type="KEGG" id="amd:AMED_4169"/>
<accession>A0A0H3D5P7</accession>
<evidence type="ECO:0000313" key="2">
    <source>
        <dbReference type="Proteomes" id="UP000000328"/>
    </source>
</evidence>